<dbReference type="RefSeq" id="XP_025547294.1">
    <property type="nucleotide sequence ID" value="XM_025690674.1"/>
</dbReference>
<protein>
    <submittedName>
        <fullName evidence="1">Uncharacterized protein</fullName>
    </submittedName>
</protein>
<dbReference type="Proteomes" id="UP000248961">
    <property type="component" value="Unassembled WGS sequence"/>
</dbReference>
<name>A0A395HK41_ASPHC</name>
<keyword evidence="2" id="KW-1185">Reference proteome</keyword>
<sequence>MRELENQSSVYRVPNAKVGCCHGYLSIFLLTPVHSLASWHGSIARDARFSRANFKFPTPSCFPPSLPLD</sequence>
<dbReference type="VEuPathDB" id="FungiDB:BO97DRAFT_224395"/>
<evidence type="ECO:0000313" key="1">
    <source>
        <dbReference type="EMBL" id="RAL08140.1"/>
    </source>
</evidence>
<evidence type="ECO:0000313" key="2">
    <source>
        <dbReference type="Proteomes" id="UP000248961"/>
    </source>
</evidence>
<accession>A0A395HK41</accession>
<dbReference type="GeneID" id="37194963"/>
<dbReference type="AlphaFoldDB" id="A0A395HK41"/>
<gene>
    <name evidence="1" type="ORF">BO97DRAFT_224395</name>
</gene>
<proteinExistence type="predicted"/>
<organism evidence="1 2">
    <name type="scientific">Aspergillus homomorphus (strain CBS 101889)</name>
    <dbReference type="NCBI Taxonomy" id="1450537"/>
    <lineage>
        <taxon>Eukaryota</taxon>
        <taxon>Fungi</taxon>
        <taxon>Dikarya</taxon>
        <taxon>Ascomycota</taxon>
        <taxon>Pezizomycotina</taxon>
        <taxon>Eurotiomycetes</taxon>
        <taxon>Eurotiomycetidae</taxon>
        <taxon>Eurotiales</taxon>
        <taxon>Aspergillaceae</taxon>
        <taxon>Aspergillus</taxon>
        <taxon>Aspergillus subgen. Circumdati</taxon>
    </lineage>
</organism>
<dbReference type="EMBL" id="KZ824318">
    <property type="protein sequence ID" value="RAL08140.1"/>
    <property type="molecule type" value="Genomic_DNA"/>
</dbReference>
<reference evidence="1 2" key="1">
    <citation type="submission" date="2018-02" db="EMBL/GenBank/DDBJ databases">
        <title>The genomes of Aspergillus section Nigri reveals drivers in fungal speciation.</title>
        <authorList>
            <consortium name="DOE Joint Genome Institute"/>
            <person name="Vesth T.C."/>
            <person name="Nybo J."/>
            <person name="Theobald S."/>
            <person name="Brandl J."/>
            <person name="Frisvad J.C."/>
            <person name="Nielsen K.F."/>
            <person name="Lyhne E.K."/>
            <person name="Kogle M.E."/>
            <person name="Kuo A."/>
            <person name="Riley R."/>
            <person name="Clum A."/>
            <person name="Nolan M."/>
            <person name="Lipzen A."/>
            <person name="Salamov A."/>
            <person name="Henrissat B."/>
            <person name="Wiebenga A."/>
            <person name="De vries R.P."/>
            <person name="Grigoriev I.V."/>
            <person name="Mortensen U.H."/>
            <person name="Andersen M.R."/>
            <person name="Baker S.E."/>
        </authorList>
    </citation>
    <scope>NUCLEOTIDE SEQUENCE [LARGE SCALE GENOMIC DNA]</scope>
    <source>
        <strain evidence="1 2">CBS 101889</strain>
    </source>
</reference>